<protein>
    <recommendedName>
        <fullName evidence="3">Transposase</fullName>
    </recommendedName>
</protein>
<dbReference type="Proteomes" id="UP001432011">
    <property type="component" value="Chromosome"/>
</dbReference>
<dbReference type="RefSeq" id="WP_142651902.1">
    <property type="nucleotide sequence ID" value="NZ_CP108129.1"/>
</dbReference>
<evidence type="ECO:0000313" key="2">
    <source>
        <dbReference type="Proteomes" id="UP001432011"/>
    </source>
</evidence>
<keyword evidence="2" id="KW-1185">Reference proteome</keyword>
<evidence type="ECO:0008006" key="3">
    <source>
        <dbReference type="Google" id="ProtNLM"/>
    </source>
</evidence>
<organism evidence="1 2">
    <name type="scientific">Microbispora hainanensis</name>
    <dbReference type="NCBI Taxonomy" id="568844"/>
    <lineage>
        <taxon>Bacteria</taxon>
        <taxon>Bacillati</taxon>
        <taxon>Actinomycetota</taxon>
        <taxon>Actinomycetes</taxon>
        <taxon>Streptosporangiales</taxon>
        <taxon>Streptosporangiaceae</taxon>
        <taxon>Microbispora</taxon>
    </lineage>
</organism>
<accession>A0ABZ1SM58</accession>
<name>A0ABZ1SM58_9ACTN</name>
<dbReference type="EMBL" id="CP108085">
    <property type="protein sequence ID" value="WUP73557.1"/>
    <property type="molecule type" value="Genomic_DNA"/>
</dbReference>
<reference evidence="1" key="1">
    <citation type="submission" date="2022-10" db="EMBL/GenBank/DDBJ databases">
        <title>The complete genomes of actinobacterial strains from the NBC collection.</title>
        <authorList>
            <person name="Joergensen T.S."/>
            <person name="Alvarez Arevalo M."/>
            <person name="Sterndorff E.B."/>
            <person name="Faurdal D."/>
            <person name="Vuksanovic O."/>
            <person name="Mourched A.-S."/>
            <person name="Charusanti P."/>
            <person name="Shaw S."/>
            <person name="Blin K."/>
            <person name="Weber T."/>
        </authorList>
    </citation>
    <scope>NUCLEOTIDE SEQUENCE</scope>
    <source>
        <strain evidence="1">NBC_00254</strain>
    </source>
</reference>
<gene>
    <name evidence="1" type="ORF">OG913_29795</name>
</gene>
<proteinExistence type="predicted"/>
<sequence>MDATDNKFRRFLEEHHLSYVVAVPKSQRIGAGRGGRIRVGTATAQAPLEAWKRCSCGDGTKGMCLYDWALATVIFEAEPG</sequence>
<evidence type="ECO:0000313" key="1">
    <source>
        <dbReference type="EMBL" id="WUP73557.1"/>
    </source>
</evidence>